<evidence type="ECO:0000256" key="2">
    <source>
        <dbReference type="ARBA" id="ARBA00022840"/>
    </source>
</evidence>
<keyword evidence="5" id="KW-1185">Reference proteome</keyword>
<sequence length="587" mass="62071">MSSSVVLFGESPEVFARLESEVGLVTVVRVCTDGAELLATLAAGLARYVIFVDQFDEVDSGLVDSVHAAGGRAVAVTNDAAVASRLLRLGVGSVSRSSSAEVIAEALSRAGGLVPEQPRSLPKRRGLRHIEPKLKTPKVVDLKGFGVQSAAPSKSEPVTSKPDSASPQSDSVPPKVEPAPSRPEPVPTKPEPAPSEPESVSTKPEPTSTEQEPAPSQQESASPQPSSSSEESKPAGLKELKPRAPLEEKSFDELVAGIPDDLSQLYVVDPRTGMLNQPETQTDQADSQHAAGHKRGRIIVVWSGAGAPGRSFLAIELATEAALAGKKVTLVDADTRASSIAARLGMLGETSGIVRLCRSVEAGTFSPTADTDAHARIRIGKAVLRVTTGLPRPSRWQEVGKAALKRSLEALRQASEVVIVDVAAPADNDHDVSFDTFAPQRDDATLTALEVADDVVVVGTADAVGLPRLMRAAAYAPELTQARISVVVNQVSKGAVRGVKRAWERFGPKTMQPEVFIPKDAEAVEHALEAATALSHSAPRSPVRAVIREFAQSLCECEENLETPLKQVRGRRFKARLNTAPSVTRGT</sequence>
<keyword evidence="2" id="KW-0067">ATP-binding</keyword>
<dbReference type="Proteomes" id="UP001180715">
    <property type="component" value="Unassembled WGS sequence"/>
</dbReference>
<dbReference type="InterPro" id="IPR050625">
    <property type="entry name" value="ParA/MinD_ATPase"/>
</dbReference>
<gene>
    <name evidence="4" type="ORF">J2S67_001128</name>
</gene>
<dbReference type="SUPFAM" id="SSF52540">
    <property type="entry name" value="P-loop containing nucleoside triphosphate hydrolases"/>
    <property type="match status" value="1"/>
</dbReference>
<proteinExistence type="predicted"/>
<dbReference type="EMBL" id="JAVDXX010000001">
    <property type="protein sequence ID" value="MDR7293860.1"/>
    <property type="molecule type" value="Genomic_DNA"/>
</dbReference>
<feature type="region of interest" description="Disordered" evidence="3">
    <location>
        <begin position="115"/>
        <end position="135"/>
    </location>
</feature>
<dbReference type="PANTHER" id="PTHR43384:SF6">
    <property type="entry name" value="SEPTUM SITE-DETERMINING PROTEIN MIND HOMOLOG, CHLOROPLASTIC"/>
    <property type="match status" value="1"/>
</dbReference>
<dbReference type="InterPro" id="IPR027417">
    <property type="entry name" value="P-loop_NTPase"/>
</dbReference>
<comment type="caution">
    <text evidence="4">The sequence shown here is derived from an EMBL/GenBank/DDBJ whole genome shotgun (WGS) entry which is preliminary data.</text>
</comment>
<feature type="compositionally biased region" description="Low complexity" evidence="3">
    <location>
        <begin position="210"/>
        <end position="229"/>
    </location>
</feature>
<organism evidence="4 5">
    <name type="scientific">Pseudoglutamicibacter albus</name>
    <dbReference type="NCBI Taxonomy" id="98671"/>
    <lineage>
        <taxon>Bacteria</taxon>
        <taxon>Bacillati</taxon>
        <taxon>Actinomycetota</taxon>
        <taxon>Actinomycetes</taxon>
        <taxon>Micrococcales</taxon>
        <taxon>Micrococcaceae</taxon>
        <taxon>Pseudoglutamicibacter</taxon>
    </lineage>
</organism>
<feature type="region of interest" description="Disordered" evidence="3">
    <location>
        <begin position="148"/>
        <end position="245"/>
    </location>
</feature>
<dbReference type="RefSeq" id="WP_310247099.1">
    <property type="nucleotide sequence ID" value="NZ_JAVDXX010000001.1"/>
</dbReference>
<keyword evidence="1" id="KW-0547">Nucleotide-binding</keyword>
<feature type="compositionally biased region" description="Polar residues" evidence="3">
    <location>
        <begin position="150"/>
        <end position="171"/>
    </location>
</feature>
<evidence type="ECO:0000313" key="5">
    <source>
        <dbReference type="Proteomes" id="UP001180715"/>
    </source>
</evidence>
<feature type="compositionally biased region" description="Basic and acidic residues" evidence="3">
    <location>
        <begin position="230"/>
        <end position="245"/>
    </location>
</feature>
<accession>A0ABU1YZR8</accession>
<dbReference type="Gene3D" id="3.40.50.300">
    <property type="entry name" value="P-loop containing nucleotide triphosphate hydrolases"/>
    <property type="match status" value="1"/>
</dbReference>
<protein>
    <submittedName>
        <fullName evidence="4">MinD-like ATPase involved in chromosome partitioning or flagellar assembly</fullName>
    </submittedName>
</protein>
<evidence type="ECO:0000313" key="4">
    <source>
        <dbReference type="EMBL" id="MDR7293860.1"/>
    </source>
</evidence>
<evidence type="ECO:0000256" key="3">
    <source>
        <dbReference type="SAM" id="MobiDB-lite"/>
    </source>
</evidence>
<feature type="compositionally biased region" description="Pro residues" evidence="3">
    <location>
        <begin position="175"/>
        <end position="195"/>
    </location>
</feature>
<name>A0ABU1YZR8_9MICC</name>
<evidence type="ECO:0000256" key="1">
    <source>
        <dbReference type="ARBA" id="ARBA00022741"/>
    </source>
</evidence>
<dbReference type="PANTHER" id="PTHR43384">
    <property type="entry name" value="SEPTUM SITE-DETERMINING PROTEIN MIND HOMOLOG, CHLOROPLASTIC-RELATED"/>
    <property type="match status" value="1"/>
</dbReference>
<reference evidence="4" key="1">
    <citation type="submission" date="2023-07" db="EMBL/GenBank/DDBJ databases">
        <title>Sequencing the genomes of 1000 actinobacteria strains.</title>
        <authorList>
            <person name="Klenk H.-P."/>
        </authorList>
    </citation>
    <scope>NUCLEOTIDE SEQUENCE</scope>
    <source>
        <strain evidence="4">DSM 13068</strain>
    </source>
</reference>